<dbReference type="PANTHER" id="PTHR35670:SF1">
    <property type="entry name" value="TRANSMEMBRANE PROTEIN 81"/>
    <property type="match status" value="1"/>
</dbReference>
<evidence type="ECO:0000256" key="8">
    <source>
        <dbReference type="ARBA" id="ARBA00023319"/>
    </source>
</evidence>
<reference evidence="14" key="2">
    <citation type="submission" date="2025-09" db="UniProtKB">
        <authorList>
            <consortium name="Ensembl"/>
        </authorList>
    </citation>
    <scope>IDENTIFICATION</scope>
</reference>
<protein>
    <recommendedName>
        <fullName evidence="10">Transmembrane protein 81</fullName>
    </recommendedName>
</protein>
<dbReference type="PANTHER" id="PTHR35670">
    <property type="entry name" value="TRANSMEMBRANE PROTEIN 81"/>
    <property type="match status" value="1"/>
</dbReference>
<feature type="signal peptide" evidence="12">
    <location>
        <begin position="1"/>
        <end position="24"/>
    </location>
</feature>
<dbReference type="Gene3D" id="2.60.40.10">
    <property type="entry name" value="Immunoglobulins"/>
    <property type="match status" value="1"/>
</dbReference>
<keyword evidence="7" id="KW-1015">Disulfide bond</keyword>
<organism evidence="14 15">
    <name type="scientific">Monopterus albus</name>
    <name type="common">Swamp eel</name>
    <dbReference type="NCBI Taxonomy" id="43700"/>
    <lineage>
        <taxon>Eukaryota</taxon>
        <taxon>Metazoa</taxon>
        <taxon>Chordata</taxon>
        <taxon>Craniata</taxon>
        <taxon>Vertebrata</taxon>
        <taxon>Euteleostomi</taxon>
        <taxon>Actinopterygii</taxon>
        <taxon>Neopterygii</taxon>
        <taxon>Teleostei</taxon>
        <taxon>Neoteleostei</taxon>
        <taxon>Acanthomorphata</taxon>
        <taxon>Anabantaria</taxon>
        <taxon>Synbranchiformes</taxon>
        <taxon>Synbranchidae</taxon>
        <taxon>Monopterus</taxon>
    </lineage>
</organism>
<feature type="domain" description="Ig-like" evidence="13">
    <location>
        <begin position="87"/>
        <end position="179"/>
    </location>
</feature>
<evidence type="ECO:0000256" key="12">
    <source>
        <dbReference type="SAM" id="SignalP"/>
    </source>
</evidence>
<evidence type="ECO:0000256" key="6">
    <source>
        <dbReference type="ARBA" id="ARBA00023136"/>
    </source>
</evidence>
<evidence type="ECO:0000313" key="15">
    <source>
        <dbReference type="Proteomes" id="UP000261600"/>
    </source>
</evidence>
<evidence type="ECO:0000256" key="11">
    <source>
        <dbReference type="SAM" id="Phobius"/>
    </source>
</evidence>
<feature type="chain" id="PRO_5018787022" description="Transmembrane protein 81" evidence="12">
    <location>
        <begin position="25"/>
        <end position="263"/>
    </location>
</feature>
<dbReference type="SMART" id="SM00409">
    <property type="entry name" value="IG"/>
    <property type="match status" value="1"/>
</dbReference>
<dbReference type="AlphaFoldDB" id="A0A3Q3JZX7"/>
<evidence type="ECO:0000256" key="9">
    <source>
        <dbReference type="ARBA" id="ARBA00049937"/>
    </source>
</evidence>
<name>A0A3Q3JZX7_MONAL</name>
<evidence type="ECO:0000256" key="3">
    <source>
        <dbReference type="ARBA" id="ARBA00022692"/>
    </source>
</evidence>
<comment type="subcellular location">
    <subcellularLocation>
        <location evidence="1">Cell membrane</location>
        <topology evidence="1">Single-pass type I membrane protein</topology>
    </subcellularLocation>
</comment>
<dbReference type="PROSITE" id="PS50835">
    <property type="entry name" value="IG_LIKE"/>
    <property type="match status" value="1"/>
</dbReference>
<keyword evidence="2" id="KW-1003">Cell membrane</keyword>
<dbReference type="InterPro" id="IPR039293">
    <property type="entry name" value="TMEM81"/>
</dbReference>
<evidence type="ECO:0000256" key="7">
    <source>
        <dbReference type="ARBA" id="ARBA00023157"/>
    </source>
</evidence>
<evidence type="ECO:0000256" key="2">
    <source>
        <dbReference type="ARBA" id="ARBA00022475"/>
    </source>
</evidence>
<dbReference type="InterPro" id="IPR007110">
    <property type="entry name" value="Ig-like_dom"/>
</dbReference>
<evidence type="ECO:0000256" key="4">
    <source>
        <dbReference type="ARBA" id="ARBA00022729"/>
    </source>
</evidence>
<comment type="function">
    <text evidence="9">Essential fertilization factor required for male fertility. Part of a conserved trimeric sperm complex with the essential fertilization factors IZUMO1 and SPACA6 which bridges sperm and oocyte membranes during fertilization by binding to IZUMO1R/JUNO on the oocyte.</text>
</comment>
<evidence type="ECO:0000256" key="1">
    <source>
        <dbReference type="ARBA" id="ARBA00004251"/>
    </source>
</evidence>
<dbReference type="SUPFAM" id="SSF48726">
    <property type="entry name" value="Immunoglobulin"/>
    <property type="match status" value="1"/>
</dbReference>
<keyword evidence="15" id="KW-1185">Reference proteome</keyword>
<feature type="transmembrane region" description="Helical" evidence="11">
    <location>
        <begin position="225"/>
        <end position="251"/>
    </location>
</feature>
<sequence length="263" mass="29937">MQHVSLRLNFLLFLLLVHCQTSVGLEEVDKVSVEVIVNSSPCSTTCGLGMKTQTLCLLKDSEMAMEEDVSSKDETQVSDKCRVRKVPCLEAWQCGLRTMTVTSGQRVEINCLGEVMEAMGRFSWRLLWRYARGIISSDDSLFVRWEAPQLDRIILDPVSEKDAGTYCCDVQDTTFRRVKRVYWGVRVLPAGVINLDYENSLAQWESTGNQQNQTMSDQQDHRMTFLYMVLLSLALAGVGAGLMLLGVYWTVKRRKQKHFDRCS</sequence>
<evidence type="ECO:0000313" key="14">
    <source>
        <dbReference type="Ensembl" id="ENSMALP00000026619.1"/>
    </source>
</evidence>
<proteinExistence type="predicted"/>
<keyword evidence="8" id="KW-0393">Immunoglobulin domain</keyword>
<keyword evidence="5 11" id="KW-1133">Transmembrane helix</keyword>
<evidence type="ECO:0000259" key="13">
    <source>
        <dbReference type="PROSITE" id="PS50835"/>
    </source>
</evidence>
<dbReference type="InterPro" id="IPR036179">
    <property type="entry name" value="Ig-like_dom_sf"/>
</dbReference>
<evidence type="ECO:0000256" key="10">
    <source>
        <dbReference type="ARBA" id="ARBA00050022"/>
    </source>
</evidence>
<evidence type="ECO:0000256" key="5">
    <source>
        <dbReference type="ARBA" id="ARBA00022989"/>
    </source>
</evidence>
<reference evidence="14" key="1">
    <citation type="submission" date="2025-08" db="UniProtKB">
        <authorList>
            <consortium name="Ensembl"/>
        </authorList>
    </citation>
    <scope>IDENTIFICATION</scope>
</reference>
<dbReference type="GO" id="GO:0005886">
    <property type="term" value="C:plasma membrane"/>
    <property type="evidence" value="ECO:0007669"/>
    <property type="project" value="UniProtKB-SubCell"/>
</dbReference>
<keyword evidence="4 12" id="KW-0732">Signal</keyword>
<accession>A0A3Q3JZX7</accession>
<dbReference type="InterPro" id="IPR003599">
    <property type="entry name" value="Ig_sub"/>
</dbReference>
<dbReference type="Ensembl" id="ENSMALT00000027109.1">
    <property type="protein sequence ID" value="ENSMALP00000026619.1"/>
    <property type="gene ID" value="ENSMALG00000018464.1"/>
</dbReference>
<keyword evidence="6 11" id="KW-0472">Membrane</keyword>
<dbReference type="Proteomes" id="UP000261600">
    <property type="component" value="Unplaced"/>
</dbReference>
<keyword evidence="3 11" id="KW-0812">Transmembrane</keyword>
<dbReference type="InterPro" id="IPR013783">
    <property type="entry name" value="Ig-like_fold"/>
</dbReference>